<feature type="region of interest" description="Disordered" evidence="1">
    <location>
        <begin position="60"/>
        <end position="114"/>
    </location>
</feature>
<comment type="caution">
    <text evidence="2">The sequence shown here is derived from an EMBL/GenBank/DDBJ whole genome shotgun (WGS) entry which is preliminary data.</text>
</comment>
<gene>
    <name evidence="2" type="ORF">OCU04_004949</name>
</gene>
<protein>
    <submittedName>
        <fullName evidence="2">Uncharacterized protein</fullName>
    </submittedName>
</protein>
<evidence type="ECO:0000313" key="2">
    <source>
        <dbReference type="EMBL" id="KAJ8065845.1"/>
    </source>
</evidence>
<evidence type="ECO:0000256" key="1">
    <source>
        <dbReference type="SAM" id="MobiDB-lite"/>
    </source>
</evidence>
<dbReference type="Proteomes" id="UP001152300">
    <property type="component" value="Unassembled WGS sequence"/>
</dbReference>
<evidence type="ECO:0000313" key="3">
    <source>
        <dbReference type="Proteomes" id="UP001152300"/>
    </source>
</evidence>
<feature type="compositionally biased region" description="Polar residues" evidence="1">
    <location>
        <begin position="83"/>
        <end position="97"/>
    </location>
</feature>
<dbReference type="EMBL" id="JAPEIS010000005">
    <property type="protein sequence ID" value="KAJ8065845.1"/>
    <property type="molecule type" value="Genomic_DNA"/>
</dbReference>
<proteinExistence type="predicted"/>
<accession>A0A9X0ANE2</accession>
<organism evidence="2 3">
    <name type="scientific">Sclerotinia nivalis</name>
    <dbReference type="NCBI Taxonomy" id="352851"/>
    <lineage>
        <taxon>Eukaryota</taxon>
        <taxon>Fungi</taxon>
        <taxon>Dikarya</taxon>
        <taxon>Ascomycota</taxon>
        <taxon>Pezizomycotina</taxon>
        <taxon>Leotiomycetes</taxon>
        <taxon>Helotiales</taxon>
        <taxon>Sclerotiniaceae</taxon>
        <taxon>Sclerotinia</taxon>
    </lineage>
</organism>
<dbReference type="AlphaFoldDB" id="A0A9X0ANE2"/>
<sequence length="130" mass="14959">MIASDHARFSQLGTQLATGVKRTRFKSRKAIKKSHHAMNEIFDDLNSAHELWRTFQEWESEPGHGLQRHKSGPSRESQRHNLSKMSKAQITNGTAQERTLDGRINPSRTPRSFQIKDLNDGERQISPVWL</sequence>
<keyword evidence="3" id="KW-1185">Reference proteome</keyword>
<reference evidence="2" key="1">
    <citation type="submission" date="2022-11" db="EMBL/GenBank/DDBJ databases">
        <title>Genome Resource of Sclerotinia nivalis Strain SnTB1, a Plant Pathogen Isolated from American Ginseng.</title>
        <authorList>
            <person name="Fan S."/>
        </authorList>
    </citation>
    <scope>NUCLEOTIDE SEQUENCE</scope>
    <source>
        <strain evidence="2">SnTB1</strain>
    </source>
</reference>
<name>A0A9X0ANE2_9HELO</name>